<evidence type="ECO:0000313" key="6">
    <source>
        <dbReference type="EMBL" id="ETX28893.1"/>
    </source>
</evidence>
<keyword evidence="3" id="KW-0964">Secreted</keyword>
<dbReference type="Pfam" id="PF00700">
    <property type="entry name" value="Flagellin_C"/>
    <property type="match status" value="1"/>
</dbReference>
<evidence type="ECO:0000259" key="5">
    <source>
        <dbReference type="Pfam" id="PF00700"/>
    </source>
</evidence>
<comment type="subcellular location">
    <subcellularLocation>
        <location evidence="3">Secreted</location>
    </subcellularLocation>
    <subcellularLocation>
        <location evidence="3">Bacterial flagellum</location>
    </subcellularLocation>
</comment>
<dbReference type="OrthoDB" id="7312911at2"/>
<dbReference type="STRING" id="1449351.RISW2_04060"/>
<comment type="function">
    <text evidence="3">Flagellin is the subunit protein which polymerizes to form the filaments of bacterial flagella.</text>
</comment>
<reference evidence="6 7" key="1">
    <citation type="submission" date="2014-01" db="EMBL/GenBank/DDBJ databases">
        <title>Roseivivax isoporae LMG 25204 Genome Sequencing.</title>
        <authorList>
            <person name="Lai Q."/>
            <person name="Li G."/>
            <person name="Shao Z."/>
        </authorList>
    </citation>
    <scope>NUCLEOTIDE SEQUENCE [LARGE SCALE GENOMIC DNA]</scope>
    <source>
        <strain evidence="6 7">LMG 25204</strain>
    </source>
</reference>
<dbReference type="eggNOG" id="COG1344">
    <property type="taxonomic scope" value="Bacteria"/>
</dbReference>
<dbReference type="AlphaFoldDB" id="X7F833"/>
<dbReference type="InterPro" id="IPR001492">
    <property type="entry name" value="Flagellin"/>
</dbReference>
<evidence type="ECO:0000256" key="2">
    <source>
        <dbReference type="ARBA" id="ARBA00023143"/>
    </source>
</evidence>
<dbReference type="PANTHER" id="PTHR42792:SF1">
    <property type="entry name" value="FLAGELLAR HOOK-ASSOCIATED PROTEIN 3"/>
    <property type="match status" value="1"/>
</dbReference>
<dbReference type="PATRIC" id="fig|1449351.3.peg.2163"/>
<accession>X7F833</accession>
<feature type="domain" description="Flagellin N-terminal" evidence="4">
    <location>
        <begin position="11"/>
        <end position="141"/>
    </location>
</feature>
<evidence type="ECO:0000256" key="3">
    <source>
        <dbReference type="RuleBase" id="RU362073"/>
    </source>
</evidence>
<gene>
    <name evidence="6" type="ORF">RISW2_04060</name>
</gene>
<dbReference type="RefSeq" id="WP_043770356.1">
    <property type="nucleotide sequence ID" value="NZ_JAME01000014.1"/>
</dbReference>
<feature type="domain" description="Flagellin C-terminal" evidence="5">
    <location>
        <begin position="269"/>
        <end position="345"/>
    </location>
</feature>
<comment type="similarity">
    <text evidence="1 3">Belongs to the bacterial flagellin family.</text>
</comment>
<comment type="caution">
    <text evidence="6">The sequence shown here is derived from an EMBL/GenBank/DDBJ whole genome shotgun (WGS) entry which is preliminary data.</text>
</comment>
<dbReference type="PANTHER" id="PTHR42792">
    <property type="entry name" value="FLAGELLIN"/>
    <property type="match status" value="1"/>
</dbReference>
<evidence type="ECO:0000256" key="1">
    <source>
        <dbReference type="ARBA" id="ARBA00005709"/>
    </source>
</evidence>
<sequence length="345" mass="35834">MGIPISAPATFASQMMRRESVARLQGEIDRAAQEVSTGRHADAYGALGTQAGRAIGLHAELARVDTFLSSNKMIEGRLAAMEDALGAMSETAQSVLTLAVPNRDEPAFSAAELQVAARDALTRIADISNTTHAGRRLFSGVDSDGPGLVSWGSAGSGGTSPEAAMQAIVAGGPASAADAAAKSAAVEALFSGGYEGVFYEGAPATGPRLSAAIDTGAVLEYGIQADDPGFRDVVRGLSMLASTDVSQIEDPEAYAAWMGDALDALSRGIDGLIQGEARTGEARGHLEATTLRLQDRRDLLHGESNALEGVDPYEAATRMSDLETRLQASYAVTARLAQMSFLNFL</sequence>
<dbReference type="InterPro" id="IPR046358">
    <property type="entry name" value="Flagellin_C"/>
</dbReference>
<proteinExistence type="inferred from homology"/>
<dbReference type="EMBL" id="JAME01000014">
    <property type="protein sequence ID" value="ETX28893.1"/>
    <property type="molecule type" value="Genomic_DNA"/>
</dbReference>
<dbReference type="GO" id="GO:0009288">
    <property type="term" value="C:bacterial-type flagellum"/>
    <property type="evidence" value="ECO:0007669"/>
    <property type="project" value="UniProtKB-SubCell"/>
</dbReference>
<evidence type="ECO:0000313" key="7">
    <source>
        <dbReference type="Proteomes" id="UP000023430"/>
    </source>
</evidence>
<name>X7F833_9RHOB</name>
<dbReference type="GO" id="GO:0005198">
    <property type="term" value="F:structural molecule activity"/>
    <property type="evidence" value="ECO:0007669"/>
    <property type="project" value="UniProtKB-UniRule"/>
</dbReference>
<dbReference type="Pfam" id="PF00669">
    <property type="entry name" value="Flagellin_N"/>
    <property type="match status" value="1"/>
</dbReference>
<keyword evidence="7" id="KW-1185">Reference proteome</keyword>
<evidence type="ECO:0000259" key="4">
    <source>
        <dbReference type="Pfam" id="PF00669"/>
    </source>
</evidence>
<keyword evidence="2 3" id="KW-0975">Bacterial flagellum</keyword>
<dbReference type="GO" id="GO:0005576">
    <property type="term" value="C:extracellular region"/>
    <property type="evidence" value="ECO:0007669"/>
    <property type="project" value="UniProtKB-SubCell"/>
</dbReference>
<organism evidence="6 7">
    <name type="scientific">Roseivivax isoporae LMG 25204</name>
    <dbReference type="NCBI Taxonomy" id="1449351"/>
    <lineage>
        <taxon>Bacteria</taxon>
        <taxon>Pseudomonadati</taxon>
        <taxon>Pseudomonadota</taxon>
        <taxon>Alphaproteobacteria</taxon>
        <taxon>Rhodobacterales</taxon>
        <taxon>Roseobacteraceae</taxon>
        <taxon>Roseivivax</taxon>
    </lineage>
</organism>
<dbReference type="Proteomes" id="UP000023430">
    <property type="component" value="Unassembled WGS sequence"/>
</dbReference>
<dbReference type="Gene3D" id="1.20.1330.10">
    <property type="entry name" value="f41 fragment of flagellin, N-terminal domain"/>
    <property type="match status" value="1"/>
</dbReference>
<dbReference type="SUPFAM" id="SSF64518">
    <property type="entry name" value="Phase 1 flagellin"/>
    <property type="match status" value="1"/>
</dbReference>
<protein>
    <recommendedName>
        <fullName evidence="3">Flagellin</fullName>
    </recommendedName>
</protein>
<dbReference type="InterPro" id="IPR001029">
    <property type="entry name" value="Flagellin_N"/>
</dbReference>